<evidence type="ECO:0000313" key="6">
    <source>
        <dbReference type="Proteomes" id="UP000095392"/>
    </source>
</evidence>
<reference evidence="3 5" key="1">
    <citation type="submission" date="2015-12" db="EMBL/GenBank/DDBJ databases">
        <authorList>
            <person name="Shamseldin A."/>
            <person name="Moawad H."/>
            <person name="Abd El-Rahim W.M."/>
            <person name="Sadowsky M.J."/>
        </authorList>
    </citation>
    <scope>NUCLEOTIDE SEQUENCE [LARGE SCALE GENOMIC DNA]</scope>
    <source>
        <strain evidence="3 5">D7</strain>
    </source>
</reference>
<organism evidence="3 5">
    <name type="scientific">Alteromonas macleodii</name>
    <name type="common">Pseudoalteromonas macleodii</name>
    <dbReference type="NCBI Taxonomy" id="28108"/>
    <lineage>
        <taxon>Bacteria</taxon>
        <taxon>Pseudomonadati</taxon>
        <taxon>Pseudomonadota</taxon>
        <taxon>Gammaproteobacteria</taxon>
        <taxon>Alteromonadales</taxon>
        <taxon>Alteromonadaceae</taxon>
        <taxon>Alteromonas/Salinimonas group</taxon>
        <taxon>Alteromonas</taxon>
    </lineage>
</organism>
<evidence type="ECO:0008006" key="7">
    <source>
        <dbReference type="Google" id="ProtNLM"/>
    </source>
</evidence>
<keyword evidence="2" id="KW-0732">Signal</keyword>
<keyword evidence="1" id="KW-0812">Transmembrane</keyword>
<dbReference type="Pfam" id="PF11949">
    <property type="entry name" value="DUF3466"/>
    <property type="match status" value="1"/>
</dbReference>
<feature type="signal peptide" evidence="2">
    <location>
        <begin position="1"/>
        <end position="21"/>
    </location>
</feature>
<accession>A0A126PZL7</accession>
<evidence type="ECO:0000313" key="3">
    <source>
        <dbReference type="EMBL" id="AMJ98496.1"/>
    </source>
</evidence>
<keyword evidence="1" id="KW-1133">Transmembrane helix</keyword>
<dbReference type="PATRIC" id="fig|28108.61.peg.4784"/>
<name>A0A126PZL7_ALTMA</name>
<dbReference type="EMBL" id="MIPY01000012">
    <property type="protein sequence ID" value="OES32018.1"/>
    <property type="molecule type" value="Genomic_DNA"/>
</dbReference>
<dbReference type="EMBL" id="CP014323">
    <property type="protein sequence ID" value="AMJ98496.1"/>
    <property type="molecule type" value="Genomic_DNA"/>
</dbReference>
<keyword evidence="1" id="KW-0472">Membrane</keyword>
<gene>
    <name evidence="3" type="ORF">AVL55_10145</name>
    <name evidence="4" type="ORF">BFV95_2107</name>
</gene>
<evidence type="ECO:0000256" key="2">
    <source>
        <dbReference type="SAM" id="SignalP"/>
    </source>
</evidence>
<feature type="chain" id="PRO_5014244899" description="DUF3466 family protein" evidence="2">
    <location>
        <begin position="22"/>
        <end position="585"/>
    </location>
</feature>
<evidence type="ECO:0000313" key="4">
    <source>
        <dbReference type="EMBL" id="OES32018.1"/>
    </source>
</evidence>
<protein>
    <recommendedName>
        <fullName evidence="7">DUF3466 family protein</fullName>
    </recommendedName>
</protein>
<proteinExistence type="predicted"/>
<feature type="transmembrane region" description="Helical" evidence="1">
    <location>
        <begin position="562"/>
        <end position="579"/>
    </location>
</feature>
<dbReference type="AlphaFoldDB" id="A0A126PZL7"/>
<reference evidence="4 6" key="2">
    <citation type="submission" date="2016-09" db="EMBL/GenBank/DDBJ databases">
        <title>Draft Genome Sequence of four Alteromonas macleodii strains isolated from copper coupons and grown long-term at elevated copper levels.</title>
        <authorList>
            <person name="Cusick K."/>
            <person name="Dale J."/>
            <person name="Little B."/>
            <person name="Biffinger J."/>
        </authorList>
    </citation>
    <scope>NUCLEOTIDE SEQUENCE [LARGE SCALE GENOMIC DNA]</scope>
    <source>
        <strain evidence="4 6">KCP01</strain>
    </source>
</reference>
<dbReference type="OrthoDB" id="6219137at2"/>
<dbReference type="RefSeq" id="WP_061095051.1">
    <property type="nucleotide sequence ID" value="NZ_CP014323.1"/>
</dbReference>
<evidence type="ECO:0000256" key="1">
    <source>
        <dbReference type="SAM" id="Phobius"/>
    </source>
</evidence>
<evidence type="ECO:0000313" key="5">
    <source>
        <dbReference type="Proteomes" id="UP000063991"/>
    </source>
</evidence>
<dbReference type="InterPro" id="IPR022562">
    <property type="entry name" value="DUF3466"/>
</dbReference>
<sequence length="585" mass="64250">MKRTQLAAAVLLATGSVSAFAATYSVTPLPLQDTARNNFARSIDNSGKMLSVVQLEFNPPIDAEQLEEDTTFFDQFGESLENEDDARQGVFTDIDYTTVVNYLLSNPNLTTGQKLASYRTYATDTQDISLVPGLDEVTDKFDDYTRSVESTGRDSLNGNFIVGDSSGLVVLDPYENEDGDTLNYTYPESAQQAFVQASGETKVLPAVDDTVGGFSSARAINANLQVAGFSTVSFRDDVADAVETCTDDESRGDTSEGRCLFTIYNGDFAVPRISSYFINSSTNYLPSFVLLSEVNATIWQIDVNGDVISTDTYPLLFEPDEDDTRHYFTYAYDINNQGIAVGEGLTGDRITITRPNTSGRTESERVATVFRDGETIELLPREENIISQAIAINDENWVTGAVLRSQSDIARSRLFVYNLDTQEQHYPDGFFVSAGVTANAINNNNIVVGKADVDATSDTLRDTAAFMYNIDTEEFTNLNDLVSCDNPYELIEAVDINDDNEIIANARIKATNKYVTGNDIINSDGETEEIDSVVAVKLSPLSNGSIDECEIPEDEQPYERKGAATGLLAFFGLFAAVFMRRRIKK</sequence>
<dbReference type="Proteomes" id="UP000095392">
    <property type="component" value="Unassembled WGS sequence"/>
</dbReference>
<dbReference type="STRING" id="28108.ACZ81_10265"/>
<keyword evidence="6" id="KW-1185">Reference proteome</keyword>
<dbReference type="Proteomes" id="UP000063991">
    <property type="component" value="Chromosome"/>
</dbReference>